<comment type="caution">
    <text evidence="5">The sequence shown here is derived from an EMBL/GenBank/DDBJ whole genome shotgun (WGS) entry which is preliminary data.</text>
</comment>
<dbReference type="SMART" id="SM00331">
    <property type="entry name" value="PP2C_SIG"/>
    <property type="match status" value="1"/>
</dbReference>
<dbReference type="SUPFAM" id="SSF81606">
    <property type="entry name" value="PP2C-like"/>
    <property type="match status" value="1"/>
</dbReference>
<feature type="transmembrane region" description="Helical" evidence="3">
    <location>
        <begin position="77"/>
        <end position="93"/>
    </location>
</feature>
<dbReference type="Proteomes" id="UP001500466">
    <property type="component" value="Unassembled WGS sequence"/>
</dbReference>
<reference evidence="6" key="1">
    <citation type="journal article" date="2019" name="Int. J. Syst. Evol. Microbiol.">
        <title>The Global Catalogue of Microorganisms (GCM) 10K type strain sequencing project: providing services to taxonomists for standard genome sequencing and annotation.</title>
        <authorList>
            <consortium name="The Broad Institute Genomics Platform"/>
            <consortium name="The Broad Institute Genome Sequencing Center for Infectious Disease"/>
            <person name="Wu L."/>
            <person name="Ma J."/>
        </authorList>
    </citation>
    <scope>NUCLEOTIDE SEQUENCE [LARGE SCALE GENOMIC DNA]</scope>
    <source>
        <strain evidence="6">JCM 17986</strain>
    </source>
</reference>
<dbReference type="EMBL" id="BAABHS010000002">
    <property type="protein sequence ID" value="GAA4949877.1"/>
    <property type="molecule type" value="Genomic_DNA"/>
</dbReference>
<feature type="transmembrane region" description="Helical" evidence="3">
    <location>
        <begin position="105"/>
        <end position="123"/>
    </location>
</feature>
<feature type="transmembrane region" description="Helical" evidence="3">
    <location>
        <begin position="31"/>
        <end position="48"/>
    </location>
</feature>
<dbReference type="InterPro" id="IPR036457">
    <property type="entry name" value="PPM-type-like_dom_sf"/>
</dbReference>
<keyword evidence="6" id="KW-1185">Reference proteome</keyword>
<dbReference type="PANTHER" id="PTHR43156:SF2">
    <property type="entry name" value="STAGE II SPORULATION PROTEIN E"/>
    <property type="match status" value="1"/>
</dbReference>
<protein>
    <submittedName>
        <fullName evidence="5">PP2C family protein-serine/threonine phosphatase</fullName>
    </submittedName>
</protein>
<evidence type="ECO:0000313" key="6">
    <source>
        <dbReference type="Proteomes" id="UP001500466"/>
    </source>
</evidence>
<evidence type="ECO:0000313" key="5">
    <source>
        <dbReference type="EMBL" id="GAA4949877.1"/>
    </source>
</evidence>
<feature type="compositionally biased region" description="Low complexity" evidence="2">
    <location>
        <begin position="377"/>
        <end position="388"/>
    </location>
</feature>
<keyword evidence="3" id="KW-0472">Membrane</keyword>
<evidence type="ECO:0000256" key="1">
    <source>
        <dbReference type="ARBA" id="ARBA00022801"/>
    </source>
</evidence>
<name>A0ABP9GQ16_9ACTN</name>
<sequence length="398" mass="42086">MPARDLELQPVEPPDVPEDARSRRLRVVGSTLRLLPFAVIVLVVVIGFSTPAEVHIGPLLAVAPALAGITPGQRRTPLVAGLFAALAMILLTASGESRGSGEPLVTLLAILIVSLSSWVGVIVRERQERIIEDVRSVAEAAQSVLLSPVPRRIGPLRVGVRYRAAAAQARIGGDLYEVILTPYGARAVVGDVRGKGLGAVQTAAAVLSAFREAAYEEPELPGVVRRIAASMSRRLEADVEEFVTLVLVAFPVEGVVEVVNCGHPSPLLLRSARAEPLDPPSPVPPLGIVDPGLFEIPVLTAPIRLGDRVLMFTDGIVEARDPQGAFYPLAERAPDALPGVEETLDRIEHDVERHVGRALEDDAAMLLLMYAPQAGTAAEPAPRAAGPADFAGPAEPVE</sequence>
<evidence type="ECO:0000256" key="2">
    <source>
        <dbReference type="SAM" id="MobiDB-lite"/>
    </source>
</evidence>
<proteinExistence type="predicted"/>
<feature type="domain" description="PPM-type phosphatase" evidence="4">
    <location>
        <begin position="157"/>
        <end position="370"/>
    </location>
</feature>
<keyword evidence="1" id="KW-0378">Hydrolase</keyword>
<evidence type="ECO:0000259" key="4">
    <source>
        <dbReference type="SMART" id="SM00331"/>
    </source>
</evidence>
<dbReference type="Gene3D" id="3.60.40.10">
    <property type="entry name" value="PPM-type phosphatase domain"/>
    <property type="match status" value="1"/>
</dbReference>
<dbReference type="Pfam" id="PF07228">
    <property type="entry name" value="SpoIIE"/>
    <property type="match status" value="1"/>
</dbReference>
<keyword evidence="3" id="KW-1133">Transmembrane helix</keyword>
<dbReference type="InterPro" id="IPR001932">
    <property type="entry name" value="PPM-type_phosphatase-like_dom"/>
</dbReference>
<dbReference type="InterPro" id="IPR052016">
    <property type="entry name" value="Bact_Sigma-Reg"/>
</dbReference>
<dbReference type="PANTHER" id="PTHR43156">
    <property type="entry name" value="STAGE II SPORULATION PROTEIN E-RELATED"/>
    <property type="match status" value="1"/>
</dbReference>
<gene>
    <name evidence="5" type="ORF">GCM10023205_08030</name>
</gene>
<dbReference type="RefSeq" id="WP_345673828.1">
    <property type="nucleotide sequence ID" value="NZ_BAABHS010000002.1"/>
</dbReference>
<organism evidence="5 6">
    <name type="scientific">Yinghuangia aomiensis</name>
    <dbReference type="NCBI Taxonomy" id="676205"/>
    <lineage>
        <taxon>Bacteria</taxon>
        <taxon>Bacillati</taxon>
        <taxon>Actinomycetota</taxon>
        <taxon>Actinomycetes</taxon>
        <taxon>Kitasatosporales</taxon>
        <taxon>Streptomycetaceae</taxon>
        <taxon>Yinghuangia</taxon>
    </lineage>
</organism>
<evidence type="ECO:0000256" key="3">
    <source>
        <dbReference type="SAM" id="Phobius"/>
    </source>
</evidence>
<accession>A0ABP9GQ16</accession>
<feature type="region of interest" description="Disordered" evidence="2">
    <location>
        <begin position="377"/>
        <end position="398"/>
    </location>
</feature>
<keyword evidence="3" id="KW-0812">Transmembrane</keyword>